<gene>
    <name evidence="1" type="ORF">VNE69_06157</name>
</gene>
<dbReference type="RefSeq" id="XP_065329983.1">
    <property type="nucleotide sequence ID" value="XM_065473911.1"/>
</dbReference>
<reference evidence="1" key="1">
    <citation type="journal article" date="2024" name="BMC Genomics">
        <title>Functional annotation of a divergent genome using sequence and structure-based similarity.</title>
        <authorList>
            <person name="Svedberg D."/>
            <person name="Winiger R.R."/>
            <person name="Berg A."/>
            <person name="Sharma H."/>
            <person name="Tellgren-Roth C."/>
            <person name="Debrunner-Vossbrinck B.A."/>
            <person name="Vossbrinck C.R."/>
            <person name="Barandun J."/>
        </authorList>
    </citation>
    <scope>NUCLEOTIDE SEQUENCE</scope>
    <source>
        <strain evidence="1">Illinois isolate</strain>
    </source>
</reference>
<evidence type="ECO:0000313" key="2">
    <source>
        <dbReference type="Proteomes" id="UP001334084"/>
    </source>
</evidence>
<name>A0AAX4JDA2_9MICR</name>
<proteinExistence type="predicted"/>
<dbReference type="KEGG" id="vnx:VNE69_06157"/>
<protein>
    <submittedName>
        <fullName evidence="1">Uncharacterized protein</fullName>
    </submittedName>
</protein>
<evidence type="ECO:0000313" key="1">
    <source>
        <dbReference type="EMBL" id="WUR03838.1"/>
    </source>
</evidence>
<organism evidence="1 2">
    <name type="scientific">Vairimorpha necatrix</name>
    <dbReference type="NCBI Taxonomy" id="6039"/>
    <lineage>
        <taxon>Eukaryota</taxon>
        <taxon>Fungi</taxon>
        <taxon>Fungi incertae sedis</taxon>
        <taxon>Microsporidia</taxon>
        <taxon>Nosematidae</taxon>
        <taxon>Vairimorpha</taxon>
    </lineage>
</organism>
<dbReference type="AlphaFoldDB" id="A0AAX4JDA2"/>
<dbReference type="EMBL" id="CP142731">
    <property type="protein sequence ID" value="WUR03838.1"/>
    <property type="molecule type" value="Genomic_DNA"/>
</dbReference>
<sequence length="244" mass="28738">MFDHKKIQAVIFPDTKGLEDPISSSNINTFLDYLNLPNLNLEGDETEILKKIKEIMKDESLSLPNSQITEIDELIEENKNIKKFKDLEKESDILEISLTNYKVELSEIQDLKSRNLEEDLNLLNIDFNDKQFEIQNEYLLNQAYDFLDQKPVSKNFLNIFQYLKKMKNFDLFLEKEKLVEEISKNENILGKIFIDLMENNQINVQELEKKYGLERVLVLKIVYGMINNGIVTFDKERGNISMRK</sequence>
<dbReference type="Proteomes" id="UP001334084">
    <property type="component" value="Chromosome 6"/>
</dbReference>
<keyword evidence="2" id="KW-1185">Reference proteome</keyword>
<dbReference type="GeneID" id="90541654"/>
<accession>A0AAX4JDA2</accession>